<organism evidence="1 2">
    <name type="scientific">Rhodococcus oxybenzonivorans</name>
    <dbReference type="NCBI Taxonomy" id="1990687"/>
    <lineage>
        <taxon>Bacteria</taxon>
        <taxon>Bacillati</taxon>
        <taxon>Actinomycetota</taxon>
        <taxon>Actinomycetes</taxon>
        <taxon>Mycobacteriales</taxon>
        <taxon>Nocardiaceae</taxon>
        <taxon>Rhodococcus</taxon>
    </lineage>
</organism>
<comment type="caution">
    <text evidence="1">The sequence shown here is derived from an EMBL/GenBank/DDBJ whole genome shotgun (WGS) entry which is preliminary data.</text>
</comment>
<protein>
    <recommendedName>
        <fullName evidence="3">Tetratricopeptide repeat protein</fullName>
    </recommendedName>
</protein>
<evidence type="ECO:0000313" key="1">
    <source>
        <dbReference type="EMBL" id="MDV7265258.1"/>
    </source>
</evidence>
<dbReference type="AlphaFoldDB" id="A0AAE4UY82"/>
<accession>A0AAE4UY82</accession>
<reference evidence="1" key="1">
    <citation type="submission" date="2023-10" db="EMBL/GenBank/DDBJ databases">
        <title>Development of a sustainable strategy for remediation of hydrocarbon-contaminated territories based on the waste exchange concept.</title>
        <authorList>
            <person name="Krivoruchko A."/>
        </authorList>
    </citation>
    <scope>NUCLEOTIDE SEQUENCE</scope>
    <source>
        <strain evidence="1">IEGM 68</strain>
    </source>
</reference>
<dbReference type="EMBL" id="JAWLUP010000022">
    <property type="protein sequence ID" value="MDV7265258.1"/>
    <property type="molecule type" value="Genomic_DNA"/>
</dbReference>
<gene>
    <name evidence="1" type="ORF">R4315_11960</name>
</gene>
<sequence>MENSDDVRAQIGRGQELAIAGDAEGARHLFAEVWGALEAFPEGNRDPLHIVTLAHDMADVQRNCAGICVRPRPRTR</sequence>
<name>A0AAE4UY82_9NOCA</name>
<dbReference type="RefSeq" id="WP_317743524.1">
    <property type="nucleotide sequence ID" value="NZ_JAWLUP010000022.1"/>
</dbReference>
<dbReference type="Proteomes" id="UP001185863">
    <property type="component" value="Unassembled WGS sequence"/>
</dbReference>
<proteinExistence type="predicted"/>
<evidence type="ECO:0008006" key="3">
    <source>
        <dbReference type="Google" id="ProtNLM"/>
    </source>
</evidence>
<evidence type="ECO:0000313" key="2">
    <source>
        <dbReference type="Proteomes" id="UP001185863"/>
    </source>
</evidence>